<sequence>MFIGAQFLEQIKGQEALNEEFLIPRPAFDAIAEEYDGLLEEVDDWKEPLALLQDKYMRALAETENVRRRSQKQIEDAKHFAIQSFCKDLLEVADILDLACATVKKEDIETNEHLSNLFKGIEMTKTVLEKAFAKHGLGKAKFAPGYVAEVVKIGYSLKGRPIRAAKVGVVQSV</sequence>
<dbReference type="EMBL" id="UYYG01000243">
    <property type="protein sequence ID" value="VDN54031.1"/>
    <property type="molecule type" value="Genomic_DNA"/>
</dbReference>
<dbReference type="GO" id="GO:0042803">
    <property type="term" value="F:protein homodimerization activity"/>
    <property type="evidence" value="ECO:0007669"/>
    <property type="project" value="InterPro"/>
</dbReference>
<evidence type="ECO:0000256" key="3">
    <source>
        <dbReference type="RuleBase" id="RU004478"/>
    </source>
</evidence>
<dbReference type="Pfam" id="PF01025">
    <property type="entry name" value="GrpE"/>
    <property type="match status" value="1"/>
</dbReference>
<evidence type="ECO:0000256" key="2">
    <source>
        <dbReference type="ARBA" id="ARBA00023186"/>
    </source>
</evidence>
<dbReference type="PANTHER" id="PTHR21237:SF23">
    <property type="entry name" value="GRPE PROTEIN HOMOLOG, MITOCHONDRIAL"/>
    <property type="match status" value="1"/>
</dbReference>
<dbReference type="GO" id="GO:0006457">
    <property type="term" value="P:protein folding"/>
    <property type="evidence" value="ECO:0007669"/>
    <property type="project" value="InterPro"/>
</dbReference>
<evidence type="ECO:0000313" key="6">
    <source>
        <dbReference type="Proteomes" id="UP000274756"/>
    </source>
</evidence>
<dbReference type="SUPFAM" id="SSF51064">
    <property type="entry name" value="Head domain of nucleotide exchange factor GrpE"/>
    <property type="match status" value="1"/>
</dbReference>
<dbReference type="Proteomes" id="UP000274756">
    <property type="component" value="Unassembled WGS sequence"/>
</dbReference>
<gene>
    <name evidence="4" type="ORF">DME_LOCUS4004</name>
</gene>
<dbReference type="InterPro" id="IPR009012">
    <property type="entry name" value="GrpE_head"/>
</dbReference>
<protein>
    <submittedName>
        <fullName evidence="7">Nucleotide pyrophosphohydrolase</fullName>
    </submittedName>
</protein>
<dbReference type="GO" id="GO:0001405">
    <property type="term" value="C:PAM complex, Tim23 associated import motor"/>
    <property type="evidence" value="ECO:0007669"/>
    <property type="project" value="TreeGrafter"/>
</dbReference>
<dbReference type="GO" id="GO:0000774">
    <property type="term" value="F:adenyl-nucleotide exchange factor activity"/>
    <property type="evidence" value="ECO:0007669"/>
    <property type="project" value="InterPro"/>
</dbReference>
<dbReference type="WBParaSite" id="DME_0001057601-mRNA-1">
    <property type="protein sequence ID" value="DME_0001057601-mRNA-1"/>
    <property type="gene ID" value="DME_0001057601"/>
</dbReference>
<dbReference type="PANTHER" id="PTHR21237">
    <property type="entry name" value="GRPE PROTEIN"/>
    <property type="match status" value="1"/>
</dbReference>
<dbReference type="GO" id="GO:0051082">
    <property type="term" value="F:unfolded protein binding"/>
    <property type="evidence" value="ECO:0007669"/>
    <property type="project" value="TreeGrafter"/>
</dbReference>
<dbReference type="AlphaFoldDB" id="A0A158Q6N1"/>
<dbReference type="STRING" id="318479.A0A158Q6N1"/>
<dbReference type="GO" id="GO:0030150">
    <property type="term" value="P:protein import into mitochondrial matrix"/>
    <property type="evidence" value="ECO:0007669"/>
    <property type="project" value="TreeGrafter"/>
</dbReference>
<dbReference type="Gene3D" id="3.90.20.20">
    <property type="match status" value="1"/>
</dbReference>
<dbReference type="InterPro" id="IPR013805">
    <property type="entry name" value="GrpE_CC"/>
</dbReference>
<dbReference type="SUPFAM" id="SSF58014">
    <property type="entry name" value="Coiled-coil domain of nucleotide exchange factor GrpE"/>
    <property type="match status" value="1"/>
</dbReference>
<reference evidence="4 6" key="2">
    <citation type="submission" date="2018-11" db="EMBL/GenBank/DDBJ databases">
        <authorList>
            <consortium name="Pathogen Informatics"/>
        </authorList>
    </citation>
    <scope>NUCLEOTIDE SEQUENCE [LARGE SCALE GENOMIC DNA]</scope>
</reference>
<proteinExistence type="inferred from homology"/>
<dbReference type="InterPro" id="IPR000740">
    <property type="entry name" value="GrpE"/>
</dbReference>
<accession>A0A158Q6N1</accession>
<comment type="similarity">
    <text evidence="1 3">Belongs to the GrpE family.</text>
</comment>
<evidence type="ECO:0000256" key="1">
    <source>
        <dbReference type="ARBA" id="ARBA00009054"/>
    </source>
</evidence>
<reference evidence="7" key="1">
    <citation type="submission" date="2016-04" db="UniProtKB">
        <authorList>
            <consortium name="WormBaseParasite"/>
        </authorList>
    </citation>
    <scope>IDENTIFICATION</scope>
</reference>
<name>A0A158Q6N1_DRAME</name>
<evidence type="ECO:0000313" key="7">
    <source>
        <dbReference type="WBParaSite" id="DME_0001057601-mRNA-1"/>
    </source>
</evidence>
<dbReference type="Proteomes" id="UP000038040">
    <property type="component" value="Unplaced"/>
</dbReference>
<dbReference type="PRINTS" id="PR00773">
    <property type="entry name" value="GRPEPROTEIN"/>
</dbReference>
<keyword evidence="2" id="KW-0143">Chaperone</keyword>
<dbReference type="OrthoDB" id="201635at2759"/>
<keyword evidence="6" id="KW-1185">Reference proteome</keyword>
<dbReference type="CDD" id="cd00446">
    <property type="entry name" value="GrpE"/>
    <property type="match status" value="1"/>
</dbReference>
<evidence type="ECO:0000313" key="4">
    <source>
        <dbReference type="EMBL" id="VDN54031.1"/>
    </source>
</evidence>
<evidence type="ECO:0000313" key="5">
    <source>
        <dbReference type="Proteomes" id="UP000038040"/>
    </source>
</evidence>
<organism evidence="5 7">
    <name type="scientific">Dracunculus medinensis</name>
    <name type="common">Guinea worm</name>
    <dbReference type="NCBI Taxonomy" id="318479"/>
    <lineage>
        <taxon>Eukaryota</taxon>
        <taxon>Metazoa</taxon>
        <taxon>Ecdysozoa</taxon>
        <taxon>Nematoda</taxon>
        <taxon>Chromadorea</taxon>
        <taxon>Rhabditida</taxon>
        <taxon>Spirurina</taxon>
        <taxon>Dracunculoidea</taxon>
        <taxon>Dracunculidae</taxon>
        <taxon>Dracunculus</taxon>
    </lineage>
</organism>
<dbReference type="GO" id="GO:0051087">
    <property type="term" value="F:protein-folding chaperone binding"/>
    <property type="evidence" value="ECO:0007669"/>
    <property type="project" value="InterPro"/>
</dbReference>